<dbReference type="EMBL" id="CP121195">
    <property type="protein sequence ID" value="XBH12184.1"/>
    <property type="molecule type" value="Genomic_DNA"/>
</dbReference>
<dbReference type="InterPro" id="IPR046535">
    <property type="entry name" value="DUF6600"/>
</dbReference>
<evidence type="ECO:0000313" key="4">
    <source>
        <dbReference type="EMBL" id="XBH12184.1"/>
    </source>
</evidence>
<dbReference type="Pfam" id="PF20245">
    <property type="entry name" value="DUF6600"/>
    <property type="match status" value="1"/>
</dbReference>
<feature type="compositionally biased region" description="Basic and acidic residues" evidence="1">
    <location>
        <begin position="457"/>
        <end position="466"/>
    </location>
</feature>
<feature type="region of interest" description="Disordered" evidence="1">
    <location>
        <begin position="177"/>
        <end position="205"/>
    </location>
</feature>
<dbReference type="EMBL" id="CP121194">
    <property type="protein sequence ID" value="XBH08973.1"/>
    <property type="molecule type" value="Genomic_DNA"/>
</dbReference>
<accession>A0AAU7CV97</accession>
<protein>
    <submittedName>
        <fullName evidence="4">FecR domain-containing protein</fullName>
    </submittedName>
</protein>
<feature type="compositionally biased region" description="Polar residues" evidence="1">
    <location>
        <begin position="475"/>
        <end position="489"/>
    </location>
</feature>
<dbReference type="AlphaFoldDB" id="A0AAU7D334"/>
<reference evidence="4" key="1">
    <citation type="submission" date="2023-03" db="EMBL/GenBank/DDBJ databases">
        <title>Edaphobacter sp.</title>
        <authorList>
            <person name="Huber K.J."/>
            <person name="Papendorf J."/>
            <person name="Pilke C."/>
            <person name="Bunk B."/>
            <person name="Sproeer C."/>
            <person name="Pester M."/>
        </authorList>
    </citation>
    <scope>NUCLEOTIDE SEQUENCE</scope>
    <source>
        <strain evidence="3">DSM 109919</strain>
        <strain evidence="4">DSM 109920</strain>
    </source>
</reference>
<sequence length="536" mass="58205">MRDGAWVQRRYMGWAVVALLCLLFAGWTREARAQDRSNAPGRAARLSFLQGNVTIDHVDNTGSDPAQINMPLAQGVRVTTGQDGQAEIEFEDGSLVRLTPNSSLDLTALTADSNSNLTTDLTLDHGLIYAELRAAAKFVYSVNAVGAQVSPVVNATVRIVMDQPPVVVSVLDGTAQVSSGDSTDGEGYRTNVNAGETLTGDPADTGRYSLQKEIAENSWDKWNTDRDAAALNEAANQTAARNDYAGGAGYGWSDLDANGSWYDVPGEGEVWQPSVAMYPGFDPYGYGSWVWYPGRGYVWASAYAWGWTPYRCGNWSYWDDFGWGWLPGSNCGFIGWGFGDGYLINIVRPPRGYRFRPIPVHSTGGTHPIRVGHPLAIPAQVHPMHQGPRTIAGRTVEPLRPVQGATALRGASPLGASLRRDFPVDRASRRPELGNGASPQHGVPARAARPGVMRPARPMDFRDGTGGREAPVRPQPSTEQRQVHPQQETRPPAPQQQQPRYSQPSQPHYSPPPQPHYSSPPPASHSTESQPAASHK</sequence>
<organism evidence="4">
    <name type="scientific">Edaphobacter paludis</name>
    <dbReference type="NCBI Taxonomy" id="3035702"/>
    <lineage>
        <taxon>Bacteria</taxon>
        <taxon>Pseudomonadati</taxon>
        <taxon>Acidobacteriota</taxon>
        <taxon>Terriglobia</taxon>
        <taxon>Terriglobales</taxon>
        <taxon>Acidobacteriaceae</taxon>
        <taxon>Edaphobacter</taxon>
    </lineage>
</organism>
<dbReference type="Gene3D" id="2.60.120.1440">
    <property type="match status" value="1"/>
</dbReference>
<proteinExistence type="predicted"/>
<dbReference type="PANTHER" id="PTHR38731">
    <property type="entry name" value="LIPL45-RELATED LIPOPROTEIN-RELATED"/>
    <property type="match status" value="1"/>
</dbReference>
<dbReference type="Pfam" id="PF04773">
    <property type="entry name" value="FecR"/>
    <property type="match status" value="1"/>
</dbReference>
<evidence type="ECO:0000256" key="1">
    <source>
        <dbReference type="SAM" id="MobiDB-lite"/>
    </source>
</evidence>
<feature type="compositionally biased region" description="Low complexity" evidence="1">
    <location>
        <begin position="495"/>
        <end position="508"/>
    </location>
</feature>
<name>A0AAU7D334_9BACT</name>
<dbReference type="KEGG" id="epl:P4G45_10765"/>
<accession>A0AAU7D334</accession>
<feature type="compositionally biased region" description="Polar residues" evidence="1">
    <location>
        <begin position="527"/>
        <end position="536"/>
    </location>
</feature>
<gene>
    <name evidence="3" type="ORF">P4G45_10765</name>
    <name evidence="4" type="ORF">P8936_10740</name>
</gene>
<evidence type="ECO:0000259" key="2">
    <source>
        <dbReference type="Pfam" id="PF04773"/>
    </source>
</evidence>
<dbReference type="InterPro" id="IPR006860">
    <property type="entry name" value="FecR"/>
</dbReference>
<dbReference type="RefSeq" id="WP_348266482.1">
    <property type="nucleotide sequence ID" value="NZ_CP121194.1"/>
</dbReference>
<feature type="compositionally biased region" description="Pro residues" evidence="1">
    <location>
        <begin position="509"/>
        <end position="523"/>
    </location>
</feature>
<feature type="domain" description="FecR protein" evidence="2">
    <location>
        <begin position="77"/>
        <end position="175"/>
    </location>
</feature>
<feature type="region of interest" description="Disordered" evidence="1">
    <location>
        <begin position="427"/>
        <end position="536"/>
    </location>
</feature>
<evidence type="ECO:0000313" key="3">
    <source>
        <dbReference type="EMBL" id="XBH08973.1"/>
    </source>
</evidence>